<dbReference type="InterPro" id="IPR058240">
    <property type="entry name" value="rSAM_sf"/>
</dbReference>
<organism evidence="8 9">
    <name type="scientific">Desulfonema limicola</name>
    <dbReference type="NCBI Taxonomy" id="45656"/>
    <lineage>
        <taxon>Bacteria</taxon>
        <taxon>Pseudomonadati</taxon>
        <taxon>Thermodesulfobacteriota</taxon>
        <taxon>Desulfobacteria</taxon>
        <taxon>Desulfobacterales</taxon>
        <taxon>Desulfococcaceae</taxon>
        <taxon>Desulfonema</taxon>
    </lineage>
</organism>
<dbReference type="AlphaFoldDB" id="A0A975B3I0"/>
<dbReference type="GO" id="GO:0003824">
    <property type="term" value="F:catalytic activity"/>
    <property type="evidence" value="ECO:0007669"/>
    <property type="project" value="InterPro"/>
</dbReference>
<dbReference type="SUPFAM" id="SSF102114">
    <property type="entry name" value="Radical SAM enzymes"/>
    <property type="match status" value="1"/>
</dbReference>
<proteinExistence type="predicted"/>
<keyword evidence="3 6" id="KW-0479">Metal-binding</keyword>
<sequence length="337" mass="37408">MKAFLYENIDQDKIRCNLCSHRCIIKPGKRGICGVRENNKGVLTALTYNRIIARAVDPIEKKPLFHFLPSSLSYSIAAAGCNFKCRFCQNSGIAQMPSDYNGKIEGYAASPGDIVRDALKTGCQSISYTYTEPTVFFEMAYETAELAHEKGIKNVFVSNGYMTCEAIDMISPFLDAANIDLKAYTDDFYKTYCSAKLEPVKQTLKYMKSRGIFVEVTTLIIPGLNDGKSELESLSRFIAEELGTETPWHISRFHPAYKLADRPATPLETLIKARDIGVNAGLKYVYMGNVPGQGGEDTVCYQCGKTLIQRWGFNVKQNRVKNGCCPDCGAEIHGVGI</sequence>
<dbReference type="Gene3D" id="3.20.20.70">
    <property type="entry name" value="Aldolase class I"/>
    <property type="match status" value="1"/>
</dbReference>
<dbReference type="GO" id="GO:0046872">
    <property type="term" value="F:metal ion binding"/>
    <property type="evidence" value="ECO:0007669"/>
    <property type="project" value="UniProtKB-KW"/>
</dbReference>
<dbReference type="InterPro" id="IPR007197">
    <property type="entry name" value="rSAM"/>
</dbReference>
<dbReference type="InterPro" id="IPR034457">
    <property type="entry name" value="Organic_radical-activating"/>
</dbReference>
<evidence type="ECO:0000313" key="9">
    <source>
        <dbReference type="Proteomes" id="UP000663720"/>
    </source>
</evidence>
<comment type="cofactor">
    <cofactor evidence="6">
        <name>[4Fe-4S] cluster</name>
        <dbReference type="ChEBI" id="CHEBI:49883"/>
    </cofactor>
    <text evidence="6">Binds 1 [4Fe-4S] cluster. The cluster is coordinated with 3 cysteines and an exchangeable S-adenosyl-L-methionine.</text>
</comment>
<gene>
    <name evidence="8" type="ORF">dnl_03180</name>
</gene>
<dbReference type="NCBIfam" id="TIGR04337">
    <property type="entry name" value="AmmeMemoSam_rS"/>
    <property type="match status" value="1"/>
</dbReference>
<keyword evidence="4 6" id="KW-0408">Iron</keyword>
<dbReference type="PIRSF" id="PIRSF004869">
    <property type="entry name" value="PflX_prd"/>
    <property type="match status" value="1"/>
</dbReference>
<dbReference type="InterPro" id="IPR006638">
    <property type="entry name" value="Elp3/MiaA/NifB-like_rSAM"/>
</dbReference>
<keyword evidence="9" id="KW-1185">Reference proteome</keyword>
<feature type="binding site" evidence="6">
    <location>
        <position position="81"/>
    </location>
    <ligand>
        <name>[4Fe-4S] cluster</name>
        <dbReference type="ChEBI" id="CHEBI:49883"/>
        <note>4Fe-4S-S-AdoMet</note>
    </ligand>
</feature>
<accession>A0A975B3I0</accession>
<evidence type="ECO:0000256" key="6">
    <source>
        <dbReference type="PIRSR" id="PIRSR004869-50"/>
    </source>
</evidence>
<dbReference type="Proteomes" id="UP000663720">
    <property type="component" value="Chromosome"/>
</dbReference>
<evidence type="ECO:0000313" key="8">
    <source>
        <dbReference type="EMBL" id="QTA78106.1"/>
    </source>
</evidence>
<dbReference type="SFLD" id="SFLDS00029">
    <property type="entry name" value="Radical_SAM"/>
    <property type="match status" value="1"/>
</dbReference>
<evidence type="ECO:0000259" key="7">
    <source>
        <dbReference type="PROSITE" id="PS51918"/>
    </source>
</evidence>
<dbReference type="KEGG" id="dli:dnl_03180"/>
<evidence type="ECO:0000256" key="1">
    <source>
        <dbReference type="ARBA" id="ARBA00022485"/>
    </source>
</evidence>
<dbReference type="InterPro" id="IPR016431">
    <property type="entry name" value="Pyrv-formate_lyase-activ_prd"/>
</dbReference>
<protein>
    <submittedName>
        <fullName evidence="8">Radical SAM domain-containing protein</fullName>
    </submittedName>
</protein>
<dbReference type="SMART" id="SM00729">
    <property type="entry name" value="Elp3"/>
    <property type="match status" value="1"/>
</dbReference>
<evidence type="ECO:0000256" key="4">
    <source>
        <dbReference type="ARBA" id="ARBA00023004"/>
    </source>
</evidence>
<reference evidence="8" key="1">
    <citation type="journal article" date="2021" name="Microb. Physiol.">
        <title>Proteogenomic Insights into the Physiology of Marine, Sulfate-Reducing, Filamentous Desulfonema limicola and Desulfonema magnum.</title>
        <authorList>
            <person name="Schnaars V."/>
            <person name="Wohlbrand L."/>
            <person name="Scheve S."/>
            <person name="Hinrichs C."/>
            <person name="Reinhardt R."/>
            <person name="Rabus R."/>
        </authorList>
    </citation>
    <scope>NUCLEOTIDE SEQUENCE</scope>
    <source>
        <strain evidence="8">5ac10</strain>
    </source>
</reference>
<feature type="binding site" evidence="6">
    <location>
        <position position="88"/>
    </location>
    <ligand>
        <name>[4Fe-4S] cluster</name>
        <dbReference type="ChEBI" id="CHEBI:49883"/>
        <note>4Fe-4S-S-AdoMet</note>
    </ligand>
</feature>
<dbReference type="PANTHER" id="PTHR30352">
    <property type="entry name" value="PYRUVATE FORMATE-LYASE-ACTIVATING ENZYME"/>
    <property type="match status" value="1"/>
</dbReference>
<evidence type="ECO:0000256" key="3">
    <source>
        <dbReference type="ARBA" id="ARBA00022723"/>
    </source>
</evidence>
<feature type="domain" description="Radical SAM core" evidence="7">
    <location>
        <begin position="66"/>
        <end position="279"/>
    </location>
</feature>
<evidence type="ECO:0000256" key="2">
    <source>
        <dbReference type="ARBA" id="ARBA00022691"/>
    </source>
</evidence>
<dbReference type="EMBL" id="CP061799">
    <property type="protein sequence ID" value="QTA78106.1"/>
    <property type="molecule type" value="Genomic_DNA"/>
</dbReference>
<dbReference type="CDD" id="cd01335">
    <property type="entry name" value="Radical_SAM"/>
    <property type="match status" value="1"/>
</dbReference>
<keyword evidence="2 6" id="KW-0949">S-adenosyl-L-methionine</keyword>
<keyword evidence="5 6" id="KW-0411">Iron-sulfur</keyword>
<keyword evidence="1" id="KW-0004">4Fe-4S</keyword>
<dbReference type="InterPro" id="IPR027596">
    <property type="entry name" value="AmmeMemoSam_rS"/>
</dbReference>
<name>A0A975B3I0_9BACT</name>
<evidence type="ECO:0000256" key="5">
    <source>
        <dbReference type="ARBA" id="ARBA00023014"/>
    </source>
</evidence>
<dbReference type="PANTHER" id="PTHR30352:SF5">
    <property type="entry name" value="PYRUVATE FORMATE-LYASE 1-ACTIVATING ENZYME"/>
    <property type="match status" value="1"/>
</dbReference>
<dbReference type="SFLD" id="SFLDG01101">
    <property type="entry name" value="Uncharacterised_Radical_SAM_Su"/>
    <property type="match status" value="1"/>
</dbReference>
<dbReference type="GO" id="GO:0051539">
    <property type="term" value="F:4 iron, 4 sulfur cluster binding"/>
    <property type="evidence" value="ECO:0007669"/>
    <property type="project" value="UniProtKB-KW"/>
</dbReference>
<feature type="binding site" evidence="6">
    <location>
        <position position="85"/>
    </location>
    <ligand>
        <name>[4Fe-4S] cluster</name>
        <dbReference type="ChEBI" id="CHEBI:49883"/>
        <note>4Fe-4S-S-AdoMet</note>
    </ligand>
</feature>
<dbReference type="PROSITE" id="PS51918">
    <property type="entry name" value="RADICAL_SAM"/>
    <property type="match status" value="1"/>
</dbReference>
<dbReference type="InterPro" id="IPR013785">
    <property type="entry name" value="Aldolase_TIM"/>
</dbReference>
<dbReference type="Pfam" id="PF04055">
    <property type="entry name" value="Radical_SAM"/>
    <property type="match status" value="1"/>
</dbReference>
<dbReference type="RefSeq" id="WP_207690007.1">
    <property type="nucleotide sequence ID" value="NZ_CP061799.1"/>
</dbReference>